<proteinExistence type="inferred from homology"/>
<evidence type="ECO:0000256" key="2">
    <source>
        <dbReference type="ARBA" id="ARBA00011062"/>
    </source>
</evidence>
<dbReference type="GO" id="GO:0008254">
    <property type="term" value="F:3'-nucleotidase activity"/>
    <property type="evidence" value="ECO:0007669"/>
    <property type="project" value="UniProtKB-EC"/>
</dbReference>
<dbReference type="EMBL" id="JAJHNU010000002">
    <property type="protein sequence ID" value="MDN4121651.1"/>
    <property type="molecule type" value="Genomic_DNA"/>
</dbReference>
<dbReference type="PANTHER" id="PTHR30457">
    <property type="entry name" value="5'-NUCLEOTIDASE SURE"/>
    <property type="match status" value="1"/>
</dbReference>
<feature type="binding site" evidence="7">
    <location>
        <position position="8"/>
    </location>
    <ligand>
        <name>a divalent metal cation</name>
        <dbReference type="ChEBI" id="CHEBI:60240"/>
    </ligand>
</feature>
<protein>
    <recommendedName>
        <fullName evidence="7">5'-nucleotidase SurE</fullName>
        <ecNumber evidence="7">3.1.3.5</ecNumber>
    </recommendedName>
    <alternativeName>
        <fullName evidence="7">Nucleoside 5'-monophosphate phosphohydrolase</fullName>
    </alternativeName>
</protein>
<dbReference type="NCBIfam" id="TIGR00087">
    <property type="entry name" value="surE"/>
    <property type="match status" value="1"/>
</dbReference>
<evidence type="ECO:0000256" key="5">
    <source>
        <dbReference type="ARBA" id="ARBA00022741"/>
    </source>
</evidence>
<keyword evidence="3 7" id="KW-0963">Cytoplasm</keyword>
<reference evidence="9" key="1">
    <citation type="submission" date="2021-11" db="EMBL/GenBank/DDBJ databases">
        <title>Draft genome sequence of Alcaligenes endophyticus type strain CCUG 75668T.</title>
        <authorList>
            <person name="Salva-Serra F."/>
            <person name="Duran R.E."/>
            <person name="Seeger M."/>
            <person name="Moore E.R.B."/>
            <person name="Jaen-Luchoro D."/>
        </authorList>
    </citation>
    <scope>NUCLEOTIDE SEQUENCE</scope>
    <source>
        <strain evidence="9">CCUG 75668</strain>
    </source>
</reference>
<dbReference type="InterPro" id="IPR030048">
    <property type="entry name" value="SurE"/>
</dbReference>
<keyword evidence="6 7" id="KW-0378">Hydrolase</keyword>
<dbReference type="Proteomes" id="UP001168613">
    <property type="component" value="Unassembled WGS sequence"/>
</dbReference>
<dbReference type="HAMAP" id="MF_00060">
    <property type="entry name" value="SurE"/>
    <property type="match status" value="1"/>
</dbReference>
<feature type="domain" description="Survival protein SurE-like phosphatase/nucleotidase" evidence="8">
    <location>
        <begin position="3"/>
        <end position="182"/>
    </location>
</feature>
<feature type="binding site" evidence="7">
    <location>
        <position position="91"/>
    </location>
    <ligand>
        <name>a divalent metal cation</name>
        <dbReference type="ChEBI" id="CHEBI:60240"/>
    </ligand>
</feature>
<evidence type="ECO:0000256" key="4">
    <source>
        <dbReference type="ARBA" id="ARBA00022723"/>
    </source>
</evidence>
<evidence type="ECO:0000313" key="10">
    <source>
        <dbReference type="Proteomes" id="UP001168613"/>
    </source>
</evidence>
<evidence type="ECO:0000256" key="7">
    <source>
        <dbReference type="HAMAP-Rule" id="MF_00060"/>
    </source>
</evidence>
<keyword evidence="10" id="KW-1185">Reference proteome</keyword>
<comment type="function">
    <text evidence="7">Nucleotidase that shows phosphatase activity on nucleoside 5'-monophosphates.</text>
</comment>
<dbReference type="PANTHER" id="PTHR30457:SF12">
    <property type="entry name" value="5'_3'-NUCLEOTIDASE SURE"/>
    <property type="match status" value="1"/>
</dbReference>
<dbReference type="RefSeq" id="WP_266124318.1">
    <property type="nucleotide sequence ID" value="NZ_JAJHNU010000002.1"/>
</dbReference>
<dbReference type="Pfam" id="PF01975">
    <property type="entry name" value="SurE"/>
    <property type="match status" value="1"/>
</dbReference>
<dbReference type="NCBIfam" id="NF001489">
    <property type="entry name" value="PRK00346.1-3"/>
    <property type="match status" value="1"/>
</dbReference>
<accession>A0ABT8EK39</accession>
<name>A0ABT8EK39_9BURK</name>
<evidence type="ECO:0000256" key="3">
    <source>
        <dbReference type="ARBA" id="ARBA00022490"/>
    </source>
</evidence>
<feature type="binding site" evidence="7">
    <location>
        <position position="39"/>
    </location>
    <ligand>
        <name>a divalent metal cation</name>
        <dbReference type="ChEBI" id="CHEBI:60240"/>
    </ligand>
</feature>
<organism evidence="9 10">
    <name type="scientific">Alcaligenes endophyticus</name>
    <dbReference type="NCBI Taxonomy" id="1929088"/>
    <lineage>
        <taxon>Bacteria</taxon>
        <taxon>Pseudomonadati</taxon>
        <taxon>Pseudomonadota</taxon>
        <taxon>Betaproteobacteria</taxon>
        <taxon>Burkholderiales</taxon>
        <taxon>Alcaligenaceae</taxon>
        <taxon>Alcaligenes</taxon>
    </lineage>
</organism>
<keyword evidence="4 7" id="KW-0479">Metal-binding</keyword>
<comment type="subcellular location">
    <subcellularLocation>
        <location evidence="7">Cytoplasm</location>
    </subcellularLocation>
</comment>
<comment type="similarity">
    <text evidence="2 7">Belongs to the SurE nucleotidase family.</text>
</comment>
<dbReference type="InterPro" id="IPR036523">
    <property type="entry name" value="SurE-like_sf"/>
</dbReference>
<evidence type="ECO:0000313" key="9">
    <source>
        <dbReference type="EMBL" id="MDN4121651.1"/>
    </source>
</evidence>
<evidence type="ECO:0000259" key="8">
    <source>
        <dbReference type="Pfam" id="PF01975"/>
    </source>
</evidence>
<dbReference type="SUPFAM" id="SSF64167">
    <property type="entry name" value="SurE-like"/>
    <property type="match status" value="1"/>
</dbReference>
<comment type="cofactor">
    <cofactor evidence="7">
        <name>a divalent metal cation</name>
        <dbReference type="ChEBI" id="CHEBI:60240"/>
    </cofactor>
    <text evidence="7">Binds 1 divalent metal cation per subunit.</text>
</comment>
<gene>
    <name evidence="7 9" type="primary">surE</name>
    <name evidence="9" type="ORF">LMS43_10150</name>
</gene>
<comment type="catalytic activity">
    <reaction evidence="1 7">
        <text>a ribonucleoside 5'-phosphate + H2O = a ribonucleoside + phosphate</text>
        <dbReference type="Rhea" id="RHEA:12484"/>
        <dbReference type="ChEBI" id="CHEBI:15377"/>
        <dbReference type="ChEBI" id="CHEBI:18254"/>
        <dbReference type="ChEBI" id="CHEBI:43474"/>
        <dbReference type="ChEBI" id="CHEBI:58043"/>
        <dbReference type="EC" id="3.1.3.5"/>
    </reaction>
</comment>
<sequence length="248" mass="26584">MRILVCNDDGYNAAGIEALYQALQGLGELTVVAPETNCSGASNSLTLSRPLSLRQASNGFYYVNGTPSDCVHLAMTGVLDFRPDLVVSGINNGANMGDDTLYSGTVAAAMEGHLFGVPAIAFSLTERGWGHLDSAAQVARELVLQHQAVPLPPGTLLNVNIPPVPYDVLKGTKITRLGKRHPSEPVIRSTTPYGEPIYWIGPVGVVSDSADDTDFGAIQDLYVSATPLRVDLTNYAQLDQLRRWSEQT</sequence>
<dbReference type="Gene3D" id="3.40.1210.10">
    <property type="entry name" value="Survival protein SurE-like phosphatase/nucleotidase"/>
    <property type="match status" value="1"/>
</dbReference>
<feature type="binding site" evidence="7">
    <location>
        <position position="9"/>
    </location>
    <ligand>
        <name>a divalent metal cation</name>
        <dbReference type="ChEBI" id="CHEBI:60240"/>
    </ligand>
</feature>
<keyword evidence="5 7" id="KW-0547">Nucleotide-binding</keyword>
<dbReference type="InterPro" id="IPR002828">
    <property type="entry name" value="SurE-like_Pase/nucleotidase"/>
</dbReference>
<dbReference type="EC" id="3.1.3.5" evidence="7"/>
<dbReference type="NCBIfam" id="NF001490">
    <property type="entry name" value="PRK00346.1-4"/>
    <property type="match status" value="1"/>
</dbReference>
<evidence type="ECO:0000256" key="6">
    <source>
        <dbReference type="ARBA" id="ARBA00022801"/>
    </source>
</evidence>
<evidence type="ECO:0000256" key="1">
    <source>
        <dbReference type="ARBA" id="ARBA00000815"/>
    </source>
</evidence>
<comment type="caution">
    <text evidence="9">The sequence shown here is derived from an EMBL/GenBank/DDBJ whole genome shotgun (WGS) entry which is preliminary data.</text>
</comment>